<sequence length="145" mass="15923">MVTVRTVRATGLFREFLATKASAGVVRDAVGRGLREMGMAHAVGDAVLIADELVCNAIAVSPKGAMVRVWLDRRAEGVVLAVWDQDERMPELKRVEITLETLDVSEENFDENGGWGIPLVLALSRRCWTVRTPPHGKWVCALINA</sequence>
<evidence type="ECO:0000259" key="2">
    <source>
        <dbReference type="Pfam" id="PF13581"/>
    </source>
</evidence>
<reference evidence="3 4" key="1">
    <citation type="submission" date="2018-08" db="EMBL/GenBank/DDBJ databases">
        <title>Sequencing the genomes of 1000 actinobacteria strains.</title>
        <authorList>
            <person name="Klenk H.-P."/>
        </authorList>
    </citation>
    <scope>NUCLEOTIDE SEQUENCE [LARGE SCALE GENOMIC DNA]</scope>
    <source>
        <strain evidence="3 4">DSM 43927</strain>
    </source>
</reference>
<dbReference type="AlphaFoldDB" id="A0A3D9SWJ8"/>
<keyword evidence="1" id="KW-0418">Kinase</keyword>
<keyword evidence="1" id="KW-0723">Serine/threonine-protein kinase</keyword>
<evidence type="ECO:0000313" key="3">
    <source>
        <dbReference type="EMBL" id="REE98403.1"/>
    </source>
</evidence>
<comment type="caution">
    <text evidence="3">The sequence shown here is derived from an EMBL/GenBank/DDBJ whole genome shotgun (WGS) entry which is preliminary data.</text>
</comment>
<dbReference type="Proteomes" id="UP000256661">
    <property type="component" value="Unassembled WGS sequence"/>
</dbReference>
<dbReference type="InterPro" id="IPR036890">
    <property type="entry name" value="HATPase_C_sf"/>
</dbReference>
<feature type="domain" description="Histidine kinase/HSP90-like ATPase" evidence="2">
    <location>
        <begin position="18"/>
        <end position="140"/>
    </location>
</feature>
<gene>
    <name evidence="3" type="ORF">DFJ69_3890</name>
</gene>
<dbReference type="GO" id="GO:0004674">
    <property type="term" value="F:protein serine/threonine kinase activity"/>
    <property type="evidence" value="ECO:0007669"/>
    <property type="project" value="UniProtKB-KW"/>
</dbReference>
<dbReference type="PANTHER" id="PTHR35526">
    <property type="entry name" value="ANTI-SIGMA-F FACTOR RSBW-RELATED"/>
    <property type="match status" value="1"/>
</dbReference>
<evidence type="ECO:0000256" key="1">
    <source>
        <dbReference type="ARBA" id="ARBA00022527"/>
    </source>
</evidence>
<dbReference type="PANTHER" id="PTHR35526:SF3">
    <property type="entry name" value="ANTI-SIGMA-F FACTOR RSBW"/>
    <property type="match status" value="1"/>
</dbReference>
<keyword evidence="1" id="KW-0808">Transferase</keyword>
<proteinExistence type="predicted"/>
<keyword evidence="4" id="KW-1185">Reference proteome</keyword>
<dbReference type="CDD" id="cd16936">
    <property type="entry name" value="HATPase_RsbW-like"/>
    <property type="match status" value="1"/>
</dbReference>
<dbReference type="Gene3D" id="3.30.565.10">
    <property type="entry name" value="Histidine kinase-like ATPase, C-terminal domain"/>
    <property type="match status" value="1"/>
</dbReference>
<dbReference type="SUPFAM" id="SSF55874">
    <property type="entry name" value="ATPase domain of HSP90 chaperone/DNA topoisomerase II/histidine kinase"/>
    <property type="match status" value="1"/>
</dbReference>
<name>A0A3D9SWJ8_9ACTN</name>
<protein>
    <recommendedName>
        <fullName evidence="2">Histidine kinase/HSP90-like ATPase domain-containing protein</fullName>
    </recommendedName>
</protein>
<evidence type="ECO:0000313" key="4">
    <source>
        <dbReference type="Proteomes" id="UP000256661"/>
    </source>
</evidence>
<dbReference type="EMBL" id="QTTT01000001">
    <property type="protein sequence ID" value="REE98403.1"/>
    <property type="molecule type" value="Genomic_DNA"/>
</dbReference>
<dbReference type="InterPro" id="IPR050267">
    <property type="entry name" value="Anti-sigma-factor_SerPK"/>
</dbReference>
<accession>A0A3D9SWJ8</accession>
<organism evidence="3 4">
    <name type="scientific">Thermomonospora umbrina</name>
    <dbReference type="NCBI Taxonomy" id="111806"/>
    <lineage>
        <taxon>Bacteria</taxon>
        <taxon>Bacillati</taxon>
        <taxon>Actinomycetota</taxon>
        <taxon>Actinomycetes</taxon>
        <taxon>Streptosporangiales</taxon>
        <taxon>Thermomonosporaceae</taxon>
        <taxon>Thermomonospora</taxon>
    </lineage>
</organism>
<dbReference type="Pfam" id="PF13581">
    <property type="entry name" value="HATPase_c_2"/>
    <property type="match status" value="1"/>
</dbReference>
<dbReference type="InterPro" id="IPR003594">
    <property type="entry name" value="HATPase_dom"/>
</dbReference>